<reference evidence="6" key="1">
    <citation type="journal article" date="2019" name="Int. J. Syst. Evol. Microbiol.">
        <title>The Global Catalogue of Microorganisms (GCM) 10K type strain sequencing project: providing services to taxonomists for standard genome sequencing and annotation.</title>
        <authorList>
            <consortium name="The Broad Institute Genomics Platform"/>
            <consortium name="The Broad Institute Genome Sequencing Center for Infectious Disease"/>
            <person name="Wu L."/>
            <person name="Ma J."/>
        </authorList>
    </citation>
    <scope>NUCLEOTIDE SEQUENCE [LARGE SCALE GENOMIC DNA]</scope>
    <source>
        <strain evidence="6">CGMCC 1.15111</strain>
    </source>
</reference>
<dbReference type="PANTHER" id="PTHR12526">
    <property type="entry name" value="GLYCOSYLTRANSFERASE"/>
    <property type="match status" value="1"/>
</dbReference>
<evidence type="ECO:0000313" key="6">
    <source>
        <dbReference type="Proteomes" id="UP000658258"/>
    </source>
</evidence>
<dbReference type="SUPFAM" id="SSF53756">
    <property type="entry name" value="UDP-Glycosyltransferase/glycogen phosphorylase"/>
    <property type="match status" value="1"/>
</dbReference>
<comment type="caution">
    <text evidence="5">The sequence shown here is derived from an EMBL/GenBank/DDBJ whole genome shotgun (WGS) entry which is preliminary data.</text>
</comment>
<dbReference type="RefSeq" id="WP_189631339.1">
    <property type="nucleotide sequence ID" value="NZ_BNAG01000004.1"/>
</dbReference>
<feature type="domain" description="Glycosyl transferase family 1" evidence="3">
    <location>
        <begin position="210"/>
        <end position="362"/>
    </location>
</feature>
<protein>
    <submittedName>
        <fullName evidence="5">Glycosyl transferase</fullName>
    </submittedName>
</protein>
<feature type="domain" description="Glycosyltransferase subfamily 4-like N-terminal" evidence="4">
    <location>
        <begin position="22"/>
        <end position="197"/>
    </location>
</feature>
<dbReference type="CDD" id="cd03801">
    <property type="entry name" value="GT4_PimA-like"/>
    <property type="match status" value="1"/>
</dbReference>
<name>A0ABQ3I958_9BACT</name>
<dbReference type="InterPro" id="IPR001296">
    <property type="entry name" value="Glyco_trans_1"/>
</dbReference>
<sequence>MKAHSTLHILLICKTLPWQFKGGIQTHTWELARSLASKGHQVSILNGGSFRKRTKVAEKEGIRIIEVPYFPGRYIKPISLIAEELSFNWSVLHWVRKNHMKFDIIHAQGRSGYLLSFYSKIHHRLVNTVHGLIDIENKGKKWYHINHQLHHTFTRRMEKRLYNSAAGLVAVSEALKQEIYERRPTGKSINVITNGVSSQWSDSKSELAGVAKFLFVGRLHPVKGISKIVEVMDQAADHVQLDIIGNGSERVRIEQIIKSKKLESRVRLLGEYSNDKIHEVLPYYTALILPSQYETQGIVLLEANSESIPVIASDLPAIRETIENGENGILCPDHNPKAFIEAMNYMAENRELAKAMGIKGRTRVKARFTWEKIAERTETLYRSIAQ</sequence>
<keyword evidence="1" id="KW-0328">Glycosyltransferase</keyword>
<dbReference type="EMBL" id="BNAG01000004">
    <property type="protein sequence ID" value="GHE73400.1"/>
    <property type="molecule type" value="Genomic_DNA"/>
</dbReference>
<dbReference type="Pfam" id="PF00534">
    <property type="entry name" value="Glycos_transf_1"/>
    <property type="match status" value="1"/>
</dbReference>
<evidence type="ECO:0000313" key="5">
    <source>
        <dbReference type="EMBL" id="GHE73400.1"/>
    </source>
</evidence>
<dbReference type="Gene3D" id="3.40.50.2000">
    <property type="entry name" value="Glycogen Phosphorylase B"/>
    <property type="match status" value="2"/>
</dbReference>
<evidence type="ECO:0000259" key="4">
    <source>
        <dbReference type="Pfam" id="PF13439"/>
    </source>
</evidence>
<dbReference type="Pfam" id="PF13439">
    <property type="entry name" value="Glyco_transf_4"/>
    <property type="match status" value="1"/>
</dbReference>
<evidence type="ECO:0000256" key="1">
    <source>
        <dbReference type="ARBA" id="ARBA00022676"/>
    </source>
</evidence>
<keyword evidence="6" id="KW-1185">Reference proteome</keyword>
<dbReference type="Proteomes" id="UP000658258">
    <property type="component" value="Unassembled WGS sequence"/>
</dbReference>
<dbReference type="InterPro" id="IPR028098">
    <property type="entry name" value="Glyco_trans_4-like_N"/>
</dbReference>
<dbReference type="PANTHER" id="PTHR12526:SF510">
    <property type="entry name" value="D-INOSITOL 3-PHOSPHATE GLYCOSYLTRANSFERASE"/>
    <property type="match status" value="1"/>
</dbReference>
<keyword evidence="2 5" id="KW-0808">Transferase</keyword>
<gene>
    <name evidence="5" type="ORF">GCM10011340_32500</name>
</gene>
<dbReference type="GO" id="GO:0016740">
    <property type="term" value="F:transferase activity"/>
    <property type="evidence" value="ECO:0007669"/>
    <property type="project" value="UniProtKB-KW"/>
</dbReference>
<evidence type="ECO:0000256" key="2">
    <source>
        <dbReference type="ARBA" id="ARBA00022679"/>
    </source>
</evidence>
<accession>A0ABQ3I958</accession>
<organism evidence="5 6">
    <name type="scientific">Roseivirga thermotolerans</name>
    <dbReference type="NCBI Taxonomy" id="1758176"/>
    <lineage>
        <taxon>Bacteria</taxon>
        <taxon>Pseudomonadati</taxon>
        <taxon>Bacteroidota</taxon>
        <taxon>Cytophagia</taxon>
        <taxon>Cytophagales</taxon>
        <taxon>Roseivirgaceae</taxon>
        <taxon>Roseivirga</taxon>
    </lineage>
</organism>
<proteinExistence type="predicted"/>
<evidence type="ECO:0000259" key="3">
    <source>
        <dbReference type="Pfam" id="PF00534"/>
    </source>
</evidence>